<dbReference type="GO" id="GO:0003755">
    <property type="term" value="F:peptidyl-prolyl cis-trans isomerase activity"/>
    <property type="evidence" value="ECO:0007669"/>
    <property type="project" value="InterPro"/>
</dbReference>
<dbReference type="AlphaFoldDB" id="A0A4S8P8L0"/>
<keyword evidence="3" id="KW-1003">Cell membrane</keyword>
<evidence type="ECO:0000313" key="16">
    <source>
        <dbReference type="Proteomes" id="UP000308828"/>
    </source>
</evidence>
<dbReference type="InterPro" id="IPR000297">
    <property type="entry name" value="PPIase_PpiC"/>
</dbReference>
<evidence type="ECO:0000259" key="14">
    <source>
        <dbReference type="Pfam" id="PF13145"/>
    </source>
</evidence>
<keyword evidence="5" id="KW-0812">Transmembrane</keyword>
<dbReference type="Gene3D" id="3.10.50.40">
    <property type="match status" value="1"/>
</dbReference>
<evidence type="ECO:0000256" key="1">
    <source>
        <dbReference type="ARBA" id="ARBA00004382"/>
    </source>
</evidence>
<evidence type="ECO:0000256" key="5">
    <source>
        <dbReference type="ARBA" id="ARBA00022692"/>
    </source>
</evidence>
<comment type="subcellular location">
    <subcellularLocation>
        <location evidence="1">Cell inner membrane</location>
        <topology evidence="1">Single-pass type II membrane protein</topology>
        <orientation evidence="1">Periplasmic side</orientation>
    </subcellularLocation>
</comment>
<keyword evidence="4" id="KW-0997">Cell inner membrane</keyword>
<dbReference type="RefSeq" id="WP_136597089.1">
    <property type="nucleotide sequence ID" value="NZ_STGV01000001.1"/>
</dbReference>
<dbReference type="SUPFAM" id="SSF54534">
    <property type="entry name" value="FKBP-like"/>
    <property type="match status" value="1"/>
</dbReference>
<keyword evidence="8" id="KW-0143">Chaperone</keyword>
<dbReference type="Proteomes" id="UP000308828">
    <property type="component" value="Unassembled WGS sequence"/>
</dbReference>
<gene>
    <name evidence="15" type="ORF">FAA97_03295</name>
</gene>
<evidence type="ECO:0000256" key="10">
    <source>
        <dbReference type="ARBA" id="ARBA00031484"/>
    </source>
</evidence>
<keyword evidence="6" id="KW-1133">Transmembrane helix</keyword>
<dbReference type="InterPro" id="IPR027304">
    <property type="entry name" value="Trigger_fact/SurA_dom_sf"/>
</dbReference>
<dbReference type="GO" id="GO:0005886">
    <property type="term" value="C:plasma membrane"/>
    <property type="evidence" value="ECO:0007669"/>
    <property type="project" value="UniProtKB-SubCell"/>
</dbReference>
<dbReference type="Pfam" id="PF13145">
    <property type="entry name" value="Rotamase_2"/>
    <property type="match status" value="1"/>
</dbReference>
<keyword evidence="16" id="KW-1185">Reference proteome</keyword>
<feature type="domain" description="PpiC" evidence="14">
    <location>
        <begin position="249"/>
        <end position="368"/>
    </location>
</feature>
<evidence type="ECO:0000256" key="3">
    <source>
        <dbReference type="ARBA" id="ARBA00022475"/>
    </source>
</evidence>
<evidence type="ECO:0000256" key="4">
    <source>
        <dbReference type="ARBA" id="ARBA00022519"/>
    </source>
</evidence>
<evidence type="ECO:0000313" key="15">
    <source>
        <dbReference type="EMBL" id="THV25242.1"/>
    </source>
</evidence>
<sequence length="629" mass="67664">MLVFLRKASQTIFAKLLLLLLVVSFGVWGVSASLFSTQSDTVVAVGDQSVSMSDFAFAYQRNLSEMSQRFGTQLTTEQARSLGVENQVYAQLAAGAALDQLAVDMNLGLSEDRLAQLIGEDPAFINAAGNFDKSLFVSRLRNAGLREEDYINERSRVAVRSQIVDATSEGFAAPKVLLDAIRDHRFENRDLDYLVLTNGQIDPISPPTEDVLKTWFEAAKARYRAPEYRSFSYVKLEPSDIADPQTIGAEQVAAEYERLKATFEIKGTRTIEQLSFADRAAADAAAEKLKQGATFDQLVAEQGKTASDVLLGDYARDALPDVAIADAAFAVAKEGETTPVIEGALGPVIVRVSNIKEGRTKPLEEVRDELRASLAETAAIADINAVHDQFEDFRAGGSSLKEAAEQLKLNSVAVADIDSRGNDAKGEAVAGLPESASLVAEVFRSDIGLETNAISLGRTGYIWFEVTDIKAERDRTLDEVRERAIADWTAEQQRAALGKFAETLRQRVQDGTPLETVASELGLVVERKASVTRRTEDPVLGSAAVIAAFSGPVGTASSAAGGDPATQILLKVAAVRTEPTGMAQPGEEDQLANLANAAGDDILDQMVNALQSKYGVSINQTLAQQAIVR</sequence>
<evidence type="ECO:0000256" key="13">
    <source>
        <dbReference type="ARBA" id="ARBA00042775"/>
    </source>
</evidence>
<accession>A0A4S8P8L0</accession>
<evidence type="ECO:0000256" key="11">
    <source>
        <dbReference type="ARBA" id="ARBA00038408"/>
    </source>
</evidence>
<reference evidence="15 16" key="1">
    <citation type="submission" date="2019-04" db="EMBL/GenBank/DDBJ databases">
        <title>Genome sequence of strain shin9-1.</title>
        <authorList>
            <person name="Gao J."/>
            <person name="Sun J."/>
        </authorList>
    </citation>
    <scope>NUCLEOTIDE SEQUENCE [LARGE SCALE GENOMIC DNA]</scope>
    <source>
        <strain evidence="16">shin9-1</strain>
    </source>
</reference>
<keyword evidence="15" id="KW-0413">Isomerase</keyword>
<evidence type="ECO:0000256" key="2">
    <source>
        <dbReference type="ARBA" id="ARBA00018370"/>
    </source>
</evidence>
<dbReference type="PANTHER" id="PTHR47529:SF1">
    <property type="entry name" value="PERIPLASMIC CHAPERONE PPID"/>
    <property type="match status" value="1"/>
</dbReference>
<dbReference type="SUPFAM" id="SSF109998">
    <property type="entry name" value="Triger factor/SurA peptide-binding domain-like"/>
    <property type="match status" value="1"/>
</dbReference>
<dbReference type="InterPro" id="IPR052029">
    <property type="entry name" value="PpiD_chaperone"/>
</dbReference>
<dbReference type="InterPro" id="IPR046357">
    <property type="entry name" value="PPIase_dom_sf"/>
</dbReference>
<keyword evidence="7" id="KW-0472">Membrane</keyword>
<dbReference type="EMBL" id="STGV01000001">
    <property type="protein sequence ID" value="THV25242.1"/>
    <property type="molecule type" value="Genomic_DNA"/>
</dbReference>
<dbReference type="PANTHER" id="PTHR47529">
    <property type="entry name" value="PEPTIDYL-PROLYL CIS-TRANS ISOMERASE D"/>
    <property type="match status" value="1"/>
</dbReference>
<evidence type="ECO:0000256" key="9">
    <source>
        <dbReference type="ARBA" id="ARBA00030642"/>
    </source>
</evidence>
<comment type="caution">
    <text evidence="15">The sequence shown here is derived from an EMBL/GenBank/DDBJ whole genome shotgun (WGS) entry which is preliminary data.</text>
</comment>
<protein>
    <recommendedName>
        <fullName evidence="2">Parvulin-like PPIase</fullName>
    </recommendedName>
    <alternativeName>
        <fullName evidence="9">Peptidyl-prolyl cis-trans isomerase plp</fullName>
    </alternativeName>
    <alternativeName>
        <fullName evidence="12">Periplasmic chaperone PpiD</fullName>
    </alternativeName>
    <alternativeName>
        <fullName evidence="13">Periplasmic folding chaperone</fullName>
    </alternativeName>
    <alternativeName>
        <fullName evidence="10">Rotamase plp</fullName>
    </alternativeName>
</protein>
<organism evidence="15 16">
    <name type="scientific">Peteryoungia ipomoeae</name>
    <dbReference type="NCBI Taxonomy" id="1210932"/>
    <lineage>
        <taxon>Bacteria</taxon>
        <taxon>Pseudomonadati</taxon>
        <taxon>Pseudomonadota</taxon>
        <taxon>Alphaproteobacteria</taxon>
        <taxon>Hyphomicrobiales</taxon>
        <taxon>Rhizobiaceae</taxon>
        <taxon>Peteryoungia</taxon>
    </lineage>
</organism>
<evidence type="ECO:0000256" key="8">
    <source>
        <dbReference type="ARBA" id="ARBA00023186"/>
    </source>
</evidence>
<dbReference type="OrthoDB" id="9768393at2"/>
<evidence type="ECO:0000256" key="12">
    <source>
        <dbReference type="ARBA" id="ARBA00040743"/>
    </source>
</evidence>
<name>A0A4S8P8L0_9HYPH</name>
<evidence type="ECO:0000256" key="6">
    <source>
        <dbReference type="ARBA" id="ARBA00022989"/>
    </source>
</evidence>
<proteinExistence type="inferred from homology"/>
<comment type="similarity">
    <text evidence="11">Belongs to the PpiD chaperone family.</text>
</comment>
<dbReference type="Pfam" id="PF13624">
    <property type="entry name" value="SurA_N_3"/>
    <property type="match status" value="1"/>
</dbReference>
<evidence type="ECO:0000256" key="7">
    <source>
        <dbReference type="ARBA" id="ARBA00023136"/>
    </source>
</evidence>